<feature type="domain" description="DDE Tnp4" evidence="8">
    <location>
        <begin position="2"/>
        <end position="118"/>
    </location>
</feature>
<comment type="subcellular location">
    <subcellularLocation>
        <location evidence="2">Nucleus</location>
    </subcellularLocation>
</comment>
<protein>
    <recommendedName>
        <fullName evidence="8">DDE Tnp4 domain-containing protein</fullName>
    </recommendedName>
</protein>
<keyword evidence="6" id="KW-0378">Hydrolase</keyword>
<evidence type="ECO:0000259" key="8">
    <source>
        <dbReference type="Pfam" id="PF13359"/>
    </source>
</evidence>
<evidence type="ECO:0000256" key="6">
    <source>
        <dbReference type="ARBA" id="ARBA00022801"/>
    </source>
</evidence>
<dbReference type="EMBL" id="JAINUG010000045">
    <property type="protein sequence ID" value="KAJ8405983.1"/>
    <property type="molecule type" value="Genomic_DNA"/>
</dbReference>
<dbReference type="Proteomes" id="UP001221898">
    <property type="component" value="Unassembled WGS sequence"/>
</dbReference>
<dbReference type="GO" id="GO:0005634">
    <property type="term" value="C:nucleus"/>
    <property type="evidence" value="ECO:0007669"/>
    <property type="project" value="UniProtKB-SubCell"/>
</dbReference>
<dbReference type="GO" id="GO:0046872">
    <property type="term" value="F:metal ion binding"/>
    <property type="evidence" value="ECO:0007669"/>
    <property type="project" value="UniProtKB-KW"/>
</dbReference>
<keyword evidence="4" id="KW-0540">Nuclease</keyword>
<comment type="similarity">
    <text evidence="3">Belongs to the HARBI1 family.</text>
</comment>
<name>A0AAD7SP16_9TELE</name>
<keyword evidence="5" id="KW-0479">Metal-binding</keyword>
<evidence type="ECO:0000256" key="7">
    <source>
        <dbReference type="ARBA" id="ARBA00023242"/>
    </source>
</evidence>
<dbReference type="AlphaFoldDB" id="A0AAD7SP16"/>
<evidence type="ECO:0000256" key="2">
    <source>
        <dbReference type="ARBA" id="ARBA00004123"/>
    </source>
</evidence>
<dbReference type="PANTHER" id="PTHR22930:SF267">
    <property type="entry name" value="NUCLEASE HARBI1-RELATED"/>
    <property type="match status" value="1"/>
</dbReference>
<dbReference type="Pfam" id="PF13359">
    <property type="entry name" value="DDE_Tnp_4"/>
    <property type="match status" value="1"/>
</dbReference>
<accession>A0AAD7SP16</accession>
<sequence length="162" mass="18383">MICNSECVLTNVVAKWPGSAHDSRIFRTSTVAQRLAQGEISGMLLGDRGYACQPYLMTPYPDPTTVPQMNYNRAHSSTRGCIEMAFGQIKSRFNCLRHLRVTPDRACDIIVACAVLHNVAKLRRERDPPLEPMEEMPLLNPMHLDHRNGRVQRDLIAINHFQ</sequence>
<dbReference type="GO" id="GO:0004518">
    <property type="term" value="F:nuclease activity"/>
    <property type="evidence" value="ECO:0007669"/>
    <property type="project" value="UniProtKB-KW"/>
</dbReference>
<evidence type="ECO:0000256" key="4">
    <source>
        <dbReference type="ARBA" id="ARBA00022722"/>
    </source>
</evidence>
<reference evidence="9" key="1">
    <citation type="journal article" date="2023" name="Science">
        <title>Genome structures resolve the early diversification of teleost fishes.</title>
        <authorList>
            <person name="Parey E."/>
            <person name="Louis A."/>
            <person name="Montfort J."/>
            <person name="Bouchez O."/>
            <person name="Roques C."/>
            <person name="Iampietro C."/>
            <person name="Lluch J."/>
            <person name="Castinel A."/>
            <person name="Donnadieu C."/>
            <person name="Desvignes T."/>
            <person name="Floi Bucao C."/>
            <person name="Jouanno E."/>
            <person name="Wen M."/>
            <person name="Mejri S."/>
            <person name="Dirks R."/>
            <person name="Jansen H."/>
            <person name="Henkel C."/>
            <person name="Chen W.J."/>
            <person name="Zahm M."/>
            <person name="Cabau C."/>
            <person name="Klopp C."/>
            <person name="Thompson A.W."/>
            <person name="Robinson-Rechavi M."/>
            <person name="Braasch I."/>
            <person name="Lecointre G."/>
            <person name="Bobe J."/>
            <person name="Postlethwait J.H."/>
            <person name="Berthelot C."/>
            <person name="Roest Crollius H."/>
            <person name="Guiguen Y."/>
        </authorList>
    </citation>
    <scope>NUCLEOTIDE SEQUENCE</scope>
    <source>
        <strain evidence="9">NC1722</strain>
    </source>
</reference>
<evidence type="ECO:0000256" key="3">
    <source>
        <dbReference type="ARBA" id="ARBA00006958"/>
    </source>
</evidence>
<evidence type="ECO:0000256" key="1">
    <source>
        <dbReference type="ARBA" id="ARBA00001968"/>
    </source>
</evidence>
<dbReference type="InterPro" id="IPR045249">
    <property type="entry name" value="HARBI1-like"/>
</dbReference>
<gene>
    <name evidence="9" type="ORF">AAFF_G00308710</name>
</gene>
<proteinExistence type="inferred from homology"/>
<dbReference type="GO" id="GO:0016787">
    <property type="term" value="F:hydrolase activity"/>
    <property type="evidence" value="ECO:0007669"/>
    <property type="project" value="UniProtKB-KW"/>
</dbReference>
<comment type="cofactor">
    <cofactor evidence="1">
        <name>a divalent metal cation</name>
        <dbReference type="ChEBI" id="CHEBI:60240"/>
    </cofactor>
</comment>
<organism evidence="9 10">
    <name type="scientific">Aldrovandia affinis</name>
    <dbReference type="NCBI Taxonomy" id="143900"/>
    <lineage>
        <taxon>Eukaryota</taxon>
        <taxon>Metazoa</taxon>
        <taxon>Chordata</taxon>
        <taxon>Craniata</taxon>
        <taxon>Vertebrata</taxon>
        <taxon>Euteleostomi</taxon>
        <taxon>Actinopterygii</taxon>
        <taxon>Neopterygii</taxon>
        <taxon>Teleostei</taxon>
        <taxon>Notacanthiformes</taxon>
        <taxon>Halosauridae</taxon>
        <taxon>Aldrovandia</taxon>
    </lineage>
</organism>
<dbReference type="PANTHER" id="PTHR22930">
    <property type="match status" value="1"/>
</dbReference>
<evidence type="ECO:0000313" key="9">
    <source>
        <dbReference type="EMBL" id="KAJ8405983.1"/>
    </source>
</evidence>
<comment type="caution">
    <text evidence="9">The sequence shown here is derived from an EMBL/GenBank/DDBJ whole genome shotgun (WGS) entry which is preliminary data.</text>
</comment>
<keyword evidence="7" id="KW-0539">Nucleus</keyword>
<evidence type="ECO:0000313" key="10">
    <source>
        <dbReference type="Proteomes" id="UP001221898"/>
    </source>
</evidence>
<keyword evidence="10" id="KW-1185">Reference proteome</keyword>
<evidence type="ECO:0000256" key="5">
    <source>
        <dbReference type="ARBA" id="ARBA00022723"/>
    </source>
</evidence>
<dbReference type="InterPro" id="IPR027806">
    <property type="entry name" value="HARBI1_dom"/>
</dbReference>